<evidence type="ECO:0000313" key="4">
    <source>
        <dbReference type="Proteomes" id="UP001365542"/>
    </source>
</evidence>
<evidence type="ECO:0000313" key="3">
    <source>
        <dbReference type="EMBL" id="KAK6537553.1"/>
    </source>
</evidence>
<dbReference type="EMBL" id="JAVHJO010000009">
    <property type="protein sequence ID" value="KAK6537553.1"/>
    <property type="molecule type" value="Genomic_DNA"/>
</dbReference>
<feature type="compositionally biased region" description="Polar residues" evidence="1">
    <location>
        <begin position="182"/>
        <end position="249"/>
    </location>
</feature>
<organism evidence="3 4">
    <name type="scientific">Orbilia ellipsospora</name>
    <dbReference type="NCBI Taxonomy" id="2528407"/>
    <lineage>
        <taxon>Eukaryota</taxon>
        <taxon>Fungi</taxon>
        <taxon>Dikarya</taxon>
        <taxon>Ascomycota</taxon>
        <taxon>Pezizomycotina</taxon>
        <taxon>Orbiliomycetes</taxon>
        <taxon>Orbiliales</taxon>
        <taxon>Orbiliaceae</taxon>
        <taxon>Orbilia</taxon>
    </lineage>
</organism>
<proteinExistence type="predicted"/>
<sequence>MKLNTRTLAIVALLSASASAGLIRIAVQDDADKIEPRKALAANEIGYHGLDRLPSINRRQAWERTMMKRDSEADYNKEIKERIIGMATRGGKASAVTFLTTLPDTFWNQFWKFEYEYFTSKPPSAPQKLQYMAAREQLLSGQQPVIPQLTGPFPVGNTNNDATGGAPTTSIPSTPSMTDTPAQSIQSMANTPAQSIQSMTNTPAQSIQSVADTPAQSIQSAANTPAQSIQSVADTPAQTNPAEITTPTQAADPAAGANPVSAIASNPAPVATGIPNAGNPAIPVASAMPALPSMNPTRPTKVPGMIAL</sequence>
<dbReference type="AlphaFoldDB" id="A0AAV9X6H9"/>
<feature type="region of interest" description="Disordered" evidence="1">
    <location>
        <begin position="145"/>
        <end position="260"/>
    </location>
</feature>
<evidence type="ECO:0000256" key="1">
    <source>
        <dbReference type="SAM" id="MobiDB-lite"/>
    </source>
</evidence>
<keyword evidence="4" id="KW-1185">Reference proteome</keyword>
<name>A0AAV9X6H9_9PEZI</name>
<reference evidence="3 4" key="1">
    <citation type="submission" date="2019-10" db="EMBL/GenBank/DDBJ databases">
        <authorList>
            <person name="Palmer J.M."/>
        </authorList>
    </citation>
    <scope>NUCLEOTIDE SEQUENCE [LARGE SCALE GENOMIC DNA]</scope>
    <source>
        <strain evidence="3 4">TWF694</strain>
    </source>
</reference>
<keyword evidence="2" id="KW-0732">Signal</keyword>
<accession>A0AAV9X6H9</accession>
<evidence type="ECO:0000256" key="2">
    <source>
        <dbReference type="SAM" id="SignalP"/>
    </source>
</evidence>
<gene>
    <name evidence="3" type="ORF">TWF694_011735</name>
</gene>
<feature type="compositionally biased region" description="Low complexity" evidence="1">
    <location>
        <begin position="167"/>
        <end position="181"/>
    </location>
</feature>
<feature type="signal peptide" evidence="2">
    <location>
        <begin position="1"/>
        <end position="20"/>
    </location>
</feature>
<protein>
    <submittedName>
        <fullName evidence="3">Uncharacterized protein</fullName>
    </submittedName>
</protein>
<comment type="caution">
    <text evidence="3">The sequence shown here is derived from an EMBL/GenBank/DDBJ whole genome shotgun (WGS) entry which is preliminary data.</text>
</comment>
<feature type="chain" id="PRO_5043866574" evidence="2">
    <location>
        <begin position="21"/>
        <end position="308"/>
    </location>
</feature>
<dbReference type="Proteomes" id="UP001365542">
    <property type="component" value="Unassembled WGS sequence"/>
</dbReference>